<dbReference type="AlphaFoldDB" id="A0A0N8PPE7"/>
<keyword evidence="2" id="KW-1185">Reference proteome</keyword>
<dbReference type="EMBL" id="LJCO01000040">
    <property type="protein sequence ID" value="KPV44117.1"/>
    <property type="molecule type" value="Genomic_DNA"/>
</dbReference>
<name>A0A0N8PPE7_9BACL</name>
<gene>
    <name evidence="1" type="ORF">AN477_08575</name>
</gene>
<dbReference type="Proteomes" id="UP000050482">
    <property type="component" value="Unassembled WGS sequence"/>
</dbReference>
<reference evidence="1 2" key="1">
    <citation type="submission" date="2015-09" db="EMBL/GenBank/DDBJ databases">
        <title>Draft genome sequence of Alicyclobacillus ferrooxydans DSM 22381.</title>
        <authorList>
            <person name="Hemp J."/>
        </authorList>
    </citation>
    <scope>NUCLEOTIDE SEQUENCE [LARGE SCALE GENOMIC DNA]</scope>
    <source>
        <strain evidence="1 2">TC-34</strain>
    </source>
</reference>
<accession>A0A0N8PPE7</accession>
<dbReference type="PANTHER" id="PTHR37804">
    <property type="entry name" value="CDAA REGULATORY PROTEIN CDAR"/>
    <property type="match status" value="1"/>
</dbReference>
<proteinExistence type="predicted"/>
<dbReference type="InterPro" id="IPR012505">
    <property type="entry name" value="YbbR"/>
</dbReference>
<dbReference type="STRING" id="471514.AN477_08575"/>
<dbReference type="PATRIC" id="fig|471514.4.peg.898"/>
<organism evidence="1 2">
    <name type="scientific">Alicyclobacillus ferrooxydans</name>
    <dbReference type="NCBI Taxonomy" id="471514"/>
    <lineage>
        <taxon>Bacteria</taxon>
        <taxon>Bacillati</taxon>
        <taxon>Bacillota</taxon>
        <taxon>Bacilli</taxon>
        <taxon>Bacillales</taxon>
        <taxon>Alicyclobacillaceae</taxon>
        <taxon>Alicyclobacillus</taxon>
    </lineage>
</organism>
<dbReference type="Gene3D" id="2.170.120.40">
    <property type="entry name" value="YbbR-like domain"/>
    <property type="match status" value="2"/>
</dbReference>
<sequence length="419" mass="43437">MDRFLNNNMVLRIVAVILACILWFTVNAPSPTSQAGQTAASVKDFPYAVQVNTQPDMMVTVIDHPTVVVEIRGGLLNNTSLPSEMMGVQVVADARGLGPGTHAVALKAVGMPPVAYTILPQTVEVTLEKKVTASKPVQIHVTGTPAQGYQVAQVQPDVQAVQVSGVSSVVQRVAAVMADMSVSGAKSTVSHTLTLEPVDKNGLPVSGVEVDPVNVTAVVRIEPPQMKVRLAPEVLGSPAPGYAVSGLSVAQQTVNVTASPDVTATLSQVTLPVDVSGLASTKTFTVPIVPGANWTQVVPSSVQVTVQISRSTARSFNGVPIQIRNIPQGATVTLSGTTNLDIRVSGPDSIISKLQTSDIIAYIDASGLTAGDTTAAVHVSAPNWVTVTQLSQITVPVSIQSQGTANNNNNTTAGTNRIG</sequence>
<protein>
    <recommendedName>
        <fullName evidence="3">YbbR family protein</fullName>
    </recommendedName>
</protein>
<dbReference type="Pfam" id="PF07949">
    <property type="entry name" value="YbbR"/>
    <property type="match status" value="3"/>
</dbReference>
<comment type="caution">
    <text evidence="1">The sequence shown here is derived from an EMBL/GenBank/DDBJ whole genome shotgun (WGS) entry which is preliminary data.</text>
</comment>
<evidence type="ECO:0000313" key="1">
    <source>
        <dbReference type="EMBL" id="KPV44117.1"/>
    </source>
</evidence>
<dbReference type="RefSeq" id="WP_054968761.1">
    <property type="nucleotide sequence ID" value="NZ_LJCO01000040.1"/>
</dbReference>
<dbReference type="PANTHER" id="PTHR37804:SF1">
    <property type="entry name" value="CDAA REGULATORY PROTEIN CDAR"/>
    <property type="match status" value="1"/>
</dbReference>
<dbReference type="OrthoDB" id="1013291at2"/>
<dbReference type="Gene3D" id="2.170.120.30">
    <property type="match status" value="2"/>
</dbReference>
<dbReference type="InterPro" id="IPR053154">
    <property type="entry name" value="c-di-AMP_regulator"/>
</dbReference>
<evidence type="ECO:0008006" key="3">
    <source>
        <dbReference type="Google" id="ProtNLM"/>
    </source>
</evidence>
<evidence type="ECO:0000313" key="2">
    <source>
        <dbReference type="Proteomes" id="UP000050482"/>
    </source>
</evidence>